<proteinExistence type="predicted"/>
<comment type="caution">
    <text evidence="1">The sequence shown here is derived from an EMBL/GenBank/DDBJ whole genome shotgun (WGS) entry which is preliminary data.</text>
</comment>
<name>A0ABN8QH05_9CNID</name>
<dbReference type="Proteomes" id="UP001159405">
    <property type="component" value="Unassembled WGS sequence"/>
</dbReference>
<keyword evidence="2" id="KW-1185">Reference proteome</keyword>
<accession>A0ABN8QH05</accession>
<reference evidence="1 2" key="1">
    <citation type="submission" date="2022-05" db="EMBL/GenBank/DDBJ databases">
        <authorList>
            <consortium name="Genoscope - CEA"/>
            <person name="William W."/>
        </authorList>
    </citation>
    <scope>NUCLEOTIDE SEQUENCE [LARGE SCALE GENOMIC DNA]</scope>
</reference>
<dbReference type="EMBL" id="CALNXK010000127">
    <property type="protein sequence ID" value="CAH3163904.1"/>
    <property type="molecule type" value="Genomic_DNA"/>
</dbReference>
<sequence>MYLLFLLSTAETPTYTAHRPGPLAGKLLFKSKLRNGRISYAPEDVEFSSPHFLGLPDDKKQRYLDNYSHIDEIKLKIVSGRPGNSLLVFVGDQGIEMENNDLLRLKTRKRFFLFNCDNTYNLEIVESFLLEVEEKYGFKFSVDRLYFRLQRMAEVCDWIIPTLDMDVAVFVVHANESRLSINEDNAGIGYARIYRALLKKTDDNVLIVIGGDSYYRDENEEVRFVISRWARKKVASQFSEEYLDGWQSFIFSWHKKHLDP</sequence>
<evidence type="ECO:0000313" key="2">
    <source>
        <dbReference type="Proteomes" id="UP001159405"/>
    </source>
</evidence>
<protein>
    <submittedName>
        <fullName evidence="1">Uncharacterized protein</fullName>
    </submittedName>
</protein>
<evidence type="ECO:0000313" key="1">
    <source>
        <dbReference type="EMBL" id="CAH3163904.1"/>
    </source>
</evidence>
<gene>
    <name evidence="1" type="ORF">PLOB_00006028</name>
</gene>
<organism evidence="1 2">
    <name type="scientific">Porites lobata</name>
    <dbReference type="NCBI Taxonomy" id="104759"/>
    <lineage>
        <taxon>Eukaryota</taxon>
        <taxon>Metazoa</taxon>
        <taxon>Cnidaria</taxon>
        <taxon>Anthozoa</taxon>
        <taxon>Hexacorallia</taxon>
        <taxon>Scleractinia</taxon>
        <taxon>Fungiina</taxon>
        <taxon>Poritidae</taxon>
        <taxon>Porites</taxon>
    </lineage>
</organism>